<dbReference type="Gene3D" id="1.10.10.10">
    <property type="entry name" value="Winged helix-like DNA-binding domain superfamily/Winged helix DNA-binding domain"/>
    <property type="match status" value="1"/>
</dbReference>
<evidence type="ECO:0000313" key="6">
    <source>
        <dbReference type="EMBL" id="GGE00860.1"/>
    </source>
</evidence>
<dbReference type="Proteomes" id="UP000644699">
    <property type="component" value="Unassembled WGS sequence"/>
</dbReference>
<dbReference type="CDD" id="cd08422">
    <property type="entry name" value="PBP2_CrgA_like"/>
    <property type="match status" value="1"/>
</dbReference>
<dbReference type="FunFam" id="1.10.10.10:FF:000001">
    <property type="entry name" value="LysR family transcriptional regulator"/>
    <property type="match status" value="1"/>
</dbReference>
<comment type="caution">
    <text evidence="6">The sequence shown here is derived from an EMBL/GenBank/DDBJ whole genome shotgun (WGS) entry which is preliminary data.</text>
</comment>
<name>A0A917E3A3_9HYPH</name>
<gene>
    <name evidence="6" type="ORF">GCM10011390_19630</name>
</gene>
<evidence type="ECO:0000256" key="3">
    <source>
        <dbReference type="ARBA" id="ARBA00023125"/>
    </source>
</evidence>
<keyword evidence="2" id="KW-0805">Transcription regulation</keyword>
<keyword evidence="4" id="KW-0804">Transcription</keyword>
<reference evidence="6" key="2">
    <citation type="submission" date="2020-09" db="EMBL/GenBank/DDBJ databases">
        <authorList>
            <person name="Sun Q."/>
            <person name="Zhou Y."/>
        </authorList>
    </citation>
    <scope>NUCLEOTIDE SEQUENCE</scope>
    <source>
        <strain evidence="6">CGMCC 1.15367</strain>
    </source>
</reference>
<dbReference type="SUPFAM" id="SSF53850">
    <property type="entry name" value="Periplasmic binding protein-like II"/>
    <property type="match status" value="1"/>
</dbReference>
<feature type="domain" description="HTH lysR-type" evidence="5">
    <location>
        <begin position="6"/>
        <end position="63"/>
    </location>
</feature>
<dbReference type="PROSITE" id="PS50931">
    <property type="entry name" value="HTH_LYSR"/>
    <property type="match status" value="1"/>
</dbReference>
<dbReference type="Pfam" id="PF00126">
    <property type="entry name" value="HTH_1"/>
    <property type="match status" value="1"/>
</dbReference>
<dbReference type="AlphaFoldDB" id="A0A917E3A3"/>
<dbReference type="Gene3D" id="3.40.190.290">
    <property type="match status" value="1"/>
</dbReference>
<evidence type="ECO:0000256" key="1">
    <source>
        <dbReference type="ARBA" id="ARBA00009437"/>
    </source>
</evidence>
<comment type="similarity">
    <text evidence="1">Belongs to the LysR transcriptional regulatory family.</text>
</comment>
<dbReference type="GO" id="GO:0003677">
    <property type="term" value="F:DNA binding"/>
    <property type="evidence" value="ECO:0007669"/>
    <property type="project" value="UniProtKB-KW"/>
</dbReference>
<dbReference type="InterPro" id="IPR000847">
    <property type="entry name" value="LysR_HTH_N"/>
</dbReference>
<proteinExistence type="inferred from homology"/>
<dbReference type="InterPro" id="IPR036390">
    <property type="entry name" value="WH_DNA-bd_sf"/>
</dbReference>
<dbReference type="Pfam" id="PF03466">
    <property type="entry name" value="LysR_substrate"/>
    <property type="match status" value="1"/>
</dbReference>
<dbReference type="InterPro" id="IPR058163">
    <property type="entry name" value="LysR-type_TF_proteobact-type"/>
</dbReference>
<protein>
    <submittedName>
        <fullName evidence="6">LysR family transcriptional regulator</fullName>
    </submittedName>
</protein>
<accession>A0A917E3A3</accession>
<dbReference type="PANTHER" id="PTHR30537">
    <property type="entry name" value="HTH-TYPE TRANSCRIPTIONAL REGULATOR"/>
    <property type="match status" value="1"/>
</dbReference>
<evidence type="ECO:0000259" key="5">
    <source>
        <dbReference type="PROSITE" id="PS50931"/>
    </source>
</evidence>
<evidence type="ECO:0000313" key="7">
    <source>
        <dbReference type="Proteomes" id="UP000644699"/>
    </source>
</evidence>
<keyword evidence="7" id="KW-1185">Reference proteome</keyword>
<evidence type="ECO:0000256" key="4">
    <source>
        <dbReference type="ARBA" id="ARBA00023163"/>
    </source>
</evidence>
<dbReference type="SUPFAM" id="SSF46785">
    <property type="entry name" value="Winged helix' DNA-binding domain"/>
    <property type="match status" value="1"/>
</dbReference>
<evidence type="ECO:0000256" key="2">
    <source>
        <dbReference type="ARBA" id="ARBA00023015"/>
    </source>
</evidence>
<dbReference type="InterPro" id="IPR036388">
    <property type="entry name" value="WH-like_DNA-bd_sf"/>
</dbReference>
<keyword evidence="3" id="KW-0238">DNA-binding</keyword>
<dbReference type="PANTHER" id="PTHR30537:SF80">
    <property type="entry name" value="TRANSCRIPTIONAL REGULATOR"/>
    <property type="match status" value="1"/>
</dbReference>
<organism evidence="6 7">
    <name type="scientific">Aureimonas endophytica</name>
    <dbReference type="NCBI Taxonomy" id="2027858"/>
    <lineage>
        <taxon>Bacteria</taxon>
        <taxon>Pseudomonadati</taxon>
        <taxon>Pseudomonadota</taxon>
        <taxon>Alphaproteobacteria</taxon>
        <taxon>Hyphomicrobiales</taxon>
        <taxon>Aurantimonadaceae</taxon>
        <taxon>Aureimonas</taxon>
    </lineage>
</organism>
<dbReference type="InterPro" id="IPR005119">
    <property type="entry name" value="LysR_subst-bd"/>
</dbReference>
<sequence>MDKSLVTLERMRSFMRVAERGNLSAVAREFGVGQSTITRQLRELEEGLGVRLVSRTTRSVSLTDEGARYLSEVAEILRLVDEASDRLSRSGGRSAGRVRVSCTAALGVRHVCRHIFAFQDREPQIEVDLGLTDERVDLVQEGVDLALRLGPLADSSMLRRTVGLSRRVLVAAKDYLAAHGRPTTAAELAAHQGIRMTNVAGSGTLVLESPDGQRHSLAFGGRFRTDHGLAVREALVARRGIAPTHLWLVDDLLASGELEVILPDHRLPPVPISLLIVPERSAVARVRLLIDHLVQAIAGIPGIER</sequence>
<dbReference type="GO" id="GO:0003700">
    <property type="term" value="F:DNA-binding transcription factor activity"/>
    <property type="evidence" value="ECO:0007669"/>
    <property type="project" value="InterPro"/>
</dbReference>
<reference evidence="6" key="1">
    <citation type="journal article" date="2014" name="Int. J. Syst. Evol. Microbiol.">
        <title>Complete genome sequence of Corynebacterium casei LMG S-19264T (=DSM 44701T), isolated from a smear-ripened cheese.</title>
        <authorList>
            <consortium name="US DOE Joint Genome Institute (JGI-PGF)"/>
            <person name="Walter F."/>
            <person name="Albersmeier A."/>
            <person name="Kalinowski J."/>
            <person name="Ruckert C."/>
        </authorList>
    </citation>
    <scope>NUCLEOTIDE SEQUENCE</scope>
    <source>
        <strain evidence="6">CGMCC 1.15367</strain>
    </source>
</reference>
<dbReference type="RefSeq" id="WP_188908021.1">
    <property type="nucleotide sequence ID" value="NZ_BMIQ01000002.1"/>
</dbReference>
<dbReference type="EMBL" id="BMIQ01000002">
    <property type="protein sequence ID" value="GGE00860.1"/>
    <property type="molecule type" value="Genomic_DNA"/>
</dbReference>